<gene>
    <name evidence="5" type="ORF">J3Q64DRAFT_1679289</name>
</gene>
<keyword evidence="1 5" id="KW-0378">Hydrolase</keyword>
<evidence type="ECO:0000313" key="6">
    <source>
        <dbReference type="Proteomes" id="UP001448207"/>
    </source>
</evidence>
<keyword evidence="3" id="KW-1133">Transmembrane helix</keyword>
<dbReference type="Gene3D" id="3.40.50.1820">
    <property type="entry name" value="alpha/beta hydrolase"/>
    <property type="match status" value="1"/>
</dbReference>
<dbReference type="InterPro" id="IPR029058">
    <property type="entry name" value="AB_hydrolase_fold"/>
</dbReference>
<dbReference type="PANTHER" id="PTHR48081:SF33">
    <property type="entry name" value="KYNURENINE FORMAMIDASE"/>
    <property type="match status" value="1"/>
</dbReference>
<reference evidence="5 6" key="1">
    <citation type="submission" date="2024-04" db="EMBL/GenBank/DDBJ databases">
        <title>Symmetric and asymmetric DNA N6-adenine methylation regulates different biological responses in Mucorales.</title>
        <authorList>
            <consortium name="Lawrence Berkeley National Laboratory"/>
            <person name="Lax C."/>
            <person name="Mondo S.J."/>
            <person name="Osorio-Concepcion M."/>
            <person name="Muszewska A."/>
            <person name="Corrochano-Luque M."/>
            <person name="Gutierrez G."/>
            <person name="Riley R."/>
            <person name="Lipzen A."/>
            <person name="Guo J."/>
            <person name="Hundley H."/>
            <person name="Amirebrahimi M."/>
            <person name="Ng V."/>
            <person name="Lorenzo-Gutierrez D."/>
            <person name="Binder U."/>
            <person name="Yang J."/>
            <person name="Song Y."/>
            <person name="Canovas D."/>
            <person name="Navarro E."/>
            <person name="Freitag M."/>
            <person name="Gabaldon T."/>
            <person name="Grigoriev I.V."/>
            <person name="Corrochano L.M."/>
            <person name="Nicolas F.E."/>
            <person name="Garre V."/>
        </authorList>
    </citation>
    <scope>NUCLEOTIDE SEQUENCE [LARGE SCALE GENOMIC DNA]</scope>
    <source>
        <strain evidence="5 6">L51</strain>
    </source>
</reference>
<dbReference type="Proteomes" id="UP001448207">
    <property type="component" value="Unassembled WGS sequence"/>
</dbReference>
<dbReference type="EMBL" id="JBCLYO010000012">
    <property type="protein sequence ID" value="KAL0084338.1"/>
    <property type="molecule type" value="Genomic_DNA"/>
</dbReference>
<proteinExistence type="predicted"/>
<evidence type="ECO:0000313" key="5">
    <source>
        <dbReference type="EMBL" id="KAL0084338.1"/>
    </source>
</evidence>
<evidence type="ECO:0000256" key="3">
    <source>
        <dbReference type="SAM" id="Phobius"/>
    </source>
</evidence>
<feature type="transmembrane region" description="Helical" evidence="3">
    <location>
        <begin position="78"/>
        <end position="104"/>
    </location>
</feature>
<dbReference type="InterPro" id="IPR050300">
    <property type="entry name" value="GDXG_lipolytic_enzyme"/>
</dbReference>
<keyword evidence="6" id="KW-1185">Reference proteome</keyword>
<evidence type="ECO:0000256" key="2">
    <source>
        <dbReference type="SAM" id="MobiDB-lite"/>
    </source>
</evidence>
<keyword evidence="3" id="KW-0812">Transmembrane</keyword>
<comment type="caution">
    <text evidence="5">The sequence shown here is derived from an EMBL/GenBank/DDBJ whole genome shotgun (WGS) entry which is preliminary data.</text>
</comment>
<feature type="domain" description="BD-FAE-like" evidence="4">
    <location>
        <begin position="133"/>
        <end position="244"/>
    </location>
</feature>
<feature type="compositionally biased region" description="Low complexity" evidence="2">
    <location>
        <begin position="267"/>
        <end position="283"/>
    </location>
</feature>
<evidence type="ECO:0000259" key="4">
    <source>
        <dbReference type="Pfam" id="PF20434"/>
    </source>
</evidence>
<accession>A0ABR3AWN8</accession>
<keyword evidence="3" id="KW-0472">Membrane</keyword>
<sequence length="491" mass="55340">MIQKSVYGKNAMPLFKSRTIFVSASLFFLPVMVLCAVLCLPLIACIVGAMYLIAWIVYLQLAQTHVEFNLPYNPSRVLKINLIILDLLVGWIYEIPIIVSFIYWRYWTMRNQRFQHIVKRDITYSDADPDCKLDVYSPSASPLGDKKKSPIVVFIYGGSWSSGSKYIYTPLANTLREMGYVVVVPDYRKYPRVMVDEMYADVRQAIKWAYKHASEIHGDPELLYVMGHSAGAHLVSQVVLTDLVDKASYAEAARDRTANHNSHGHNHTSSINSNNSSNSNMSSLISEKHDPSSIIKPMMMAPPHHTTSLPPPSPPLPLYNHSHHPIHGSIYDFLPQVEGLLLLAGVYNIETHLEHETSRGVEKISAMARAMGSSVDGYRANSPTELIRSSQGLFATSTEVIDFMPRILFIHGEIDTTVPKEQSAEMYNVLGEVLSPERRVEVDIRMLFYKSMSHSQCVTAFMPSCLGKDRLQKSLARDIQEFINVPVDEDE</sequence>
<organism evidence="5 6">
    <name type="scientific">Phycomyces blakesleeanus</name>
    <dbReference type="NCBI Taxonomy" id="4837"/>
    <lineage>
        <taxon>Eukaryota</taxon>
        <taxon>Fungi</taxon>
        <taxon>Fungi incertae sedis</taxon>
        <taxon>Mucoromycota</taxon>
        <taxon>Mucoromycotina</taxon>
        <taxon>Mucoromycetes</taxon>
        <taxon>Mucorales</taxon>
        <taxon>Phycomycetaceae</taxon>
        <taxon>Phycomyces</taxon>
    </lineage>
</organism>
<evidence type="ECO:0000256" key="1">
    <source>
        <dbReference type="ARBA" id="ARBA00022801"/>
    </source>
</evidence>
<dbReference type="PANTHER" id="PTHR48081">
    <property type="entry name" value="AB HYDROLASE SUPERFAMILY PROTEIN C4A8.06C"/>
    <property type="match status" value="1"/>
</dbReference>
<dbReference type="Pfam" id="PF20434">
    <property type="entry name" value="BD-FAE"/>
    <property type="match status" value="1"/>
</dbReference>
<dbReference type="InterPro" id="IPR049492">
    <property type="entry name" value="BD-FAE-like_dom"/>
</dbReference>
<dbReference type="SUPFAM" id="SSF53474">
    <property type="entry name" value="alpha/beta-Hydrolases"/>
    <property type="match status" value="1"/>
</dbReference>
<dbReference type="GO" id="GO:0016787">
    <property type="term" value="F:hydrolase activity"/>
    <property type="evidence" value="ECO:0007669"/>
    <property type="project" value="UniProtKB-KW"/>
</dbReference>
<protein>
    <submittedName>
        <fullName evidence="5">Alpha/Beta hydrolase protein</fullName>
    </submittedName>
</protein>
<name>A0ABR3AWN8_PHYBL</name>
<feature type="region of interest" description="Disordered" evidence="2">
    <location>
        <begin position="257"/>
        <end position="288"/>
    </location>
</feature>
<feature type="transmembrane region" description="Helical" evidence="3">
    <location>
        <begin position="26"/>
        <end position="58"/>
    </location>
</feature>